<evidence type="ECO:0000259" key="14">
    <source>
        <dbReference type="PROSITE" id="PS50878"/>
    </source>
</evidence>
<dbReference type="SUPFAM" id="SSF57756">
    <property type="entry name" value="Retrovirus zinc finger-like domains"/>
    <property type="match status" value="1"/>
</dbReference>
<evidence type="ECO:0000256" key="7">
    <source>
        <dbReference type="ARBA" id="ARBA00022801"/>
    </source>
</evidence>
<reference evidence="16 17" key="1">
    <citation type="journal article" date="2016" name="Sci. Rep.">
        <title>The Dendrobium catenatum Lindl. genome sequence provides insights into polysaccharide synthase, floral development and adaptive evolution.</title>
        <authorList>
            <person name="Zhang G.Q."/>
            <person name="Xu Q."/>
            <person name="Bian C."/>
            <person name="Tsai W.C."/>
            <person name="Yeh C.M."/>
            <person name="Liu K.W."/>
            <person name="Yoshida K."/>
            <person name="Zhang L.S."/>
            <person name="Chang S.B."/>
            <person name="Chen F."/>
            <person name="Shi Y."/>
            <person name="Su Y.Y."/>
            <person name="Zhang Y.Q."/>
            <person name="Chen L.J."/>
            <person name="Yin Y."/>
            <person name="Lin M."/>
            <person name="Huang H."/>
            <person name="Deng H."/>
            <person name="Wang Z.W."/>
            <person name="Zhu S.L."/>
            <person name="Zhao X."/>
            <person name="Deng C."/>
            <person name="Niu S.C."/>
            <person name="Huang J."/>
            <person name="Wang M."/>
            <person name="Liu G.H."/>
            <person name="Yang H.J."/>
            <person name="Xiao X.J."/>
            <person name="Hsiao Y.Y."/>
            <person name="Wu W.L."/>
            <person name="Chen Y.Y."/>
            <person name="Mitsuda N."/>
            <person name="Ohme-Takagi M."/>
            <person name="Luo Y.B."/>
            <person name="Van de Peer Y."/>
            <person name="Liu Z.J."/>
        </authorList>
    </citation>
    <scope>NUCLEOTIDE SEQUENCE [LARGE SCALE GENOMIC DNA]</scope>
    <source>
        <tissue evidence="16">The whole plant</tissue>
    </source>
</reference>
<dbReference type="FunFam" id="3.10.10.10:FF:000007">
    <property type="entry name" value="Retrovirus-related Pol polyprotein from transposon 17.6-like Protein"/>
    <property type="match status" value="1"/>
</dbReference>
<evidence type="ECO:0000313" key="16">
    <source>
        <dbReference type="EMBL" id="PKU68162.1"/>
    </source>
</evidence>
<evidence type="ECO:0000256" key="1">
    <source>
        <dbReference type="ARBA" id="ARBA00022670"/>
    </source>
</evidence>
<feature type="coiled-coil region" evidence="11">
    <location>
        <begin position="23"/>
        <end position="50"/>
    </location>
</feature>
<dbReference type="InterPro" id="IPR036397">
    <property type="entry name" value="RNaseH_sf"/>
</dbReference>
<evidence type="ECO:0000256" key="5">
    <source>
        <dbReference type="ARBA" id="ARBA00022750"/>
    </source>
</evidence>
<dbReference type="Pfam" id="PF17919">
    <property type="entry name" value="RT_RNaseH_2"/>
    <property type="match status" value="1"/>
</dbReference>
<dbReference type="Pfam" id="PF17921">
    <property type="entry name" value="Integrase_H2C2"/>
    <property type="match status" value="1"/>
</dbReference>
<keyword evidence="6" id="KW-0255">Endonuclease</keyword>
<evidence type="ECO:0000256" key="12">
    <source>
        <dbReference type="SAM" id="MobiDB-lite"/>
    </source>
</evidence>
<dbReference type="InterPro" id="IPR041577">
    <property type="entry name" value="RT_RNaseH_2"/>
</dbReference>
<keyword evidence="5" id="KW-0064">Aspartyl protease</keyword>
<dbReference type="InterPro" id="IPR001584">
    <property type="entry name" value="Integrase_cat-core"/>
</dbReference>
<evidence type="ECO:0000256" key="4">
    <source>
        <dbReference type="ARBA" id="ARBA00022722"/>
    </source>
</evidence>
<evidence type="ECO:0000259" key="13">
    <source>
        <dbReference type="PROSITE" id="PS50158"/>
    </source>
</evidence>
<keyword evidence="1" id="KW-0645">Protease</keyword>
<feature type="compositionally biased region" description="Polar residues" evidence="12">
    <location>
        <begin position="323"/>
        <end position="353"/>
    </location>
</feature>
<evidence type="ECO:0000256" key="6">
    <source>
        <dbReference type="ARBA" id="ARBA00022759"/>
    </source>
</evidence>
<proteinExistence type="predicted"/>
<dbReference type="Gene3D" id="3.30.70.270">
    <property type="match status" value="2"/>
</dbReference>
<dbReference type="PROSITE" id="PS50878">
    <property type="entry name" value="RT_POL"/>
    <property type="match status" value="1"/>
</dbReference>
<dbReference type="FunFam" id="3.30.70.270:FF:000020">
    <property type="entry name" value="Transposon Tf2-6 polyprotein-like Protein"/>
    <property type="match status" value="1"/>
</dbReference>
<keyword evidence="7" id="KW-0378">Hydrolase</keyword>
<keyword evidence="10" id="KW-0479">Metal-binding</keyword>
<protein>
    <submittedName>
        <fullName evidence="16">RNA-directed DNA polymerase</fullName>
    </submittedName>
</protein>
<evidence type="ECO:0000256" key="9">
    <source>
        <dbReference type="ARBA" id="ARBA00023125"/>
    </source>
</evidence>
<feature type="compositionally biased region" description="Acidic residues" evidence="12">
    <location>
        <begin position="405"/>
        <end position="417"/>
    </location>
</feature>
<dbReference type="SUPFAM" id="SSF53098">
    <property type="entry name" value="Ribonuclease H-like"/>
    <property type="match status" value="1"/>
</dbReference>
<dbReference type="SUPFAM" id="SSF56672">
    <property type="entry name" value="DNA/RNA polymerases"/>
    <property type="match status" value="1"/>
</dbReference>
<keyword evidence="3" id="KW-0548">Nucleotidyltransferase</keyword>
<dbReference type="InterPro" id="IPR005162">
    <property type="entry name" value="Retrotrans_gag_dom"/>
</dbReference>
<dbReference type="InterPro" id="IPR043502">
    <property type="entry name" value="DNA/RNA_pol_sf"/>
</dbReference>
<dbReference type="CDD" id="cd01647">
    <property type="entry name" value="RT_LTR"/>
    <property type="match status" value="1"/>
</dbReference>
<dbReference type="SMART" id="SM00343">
    <property type="entry name" value="ZnF_C2HC"/>
    <property type="match status" value="1"/>
</dbReference>
<dbReference type="InterPro" id="IPR021109">
    <property type="entry name" value="Peptidase_aspartic_dom_sf"/>
</dbReference>
<dbReference type="GO" id="GO:0004519">
    <property type="term" value="F:endonuclease activity"/>
    <property type="evidence" value="ECO:0007669"/>
    <property type="project" value="UniProtKB-KW"/>
</dbReference>
<dbReference type="GO" id="GO:0004190">
    <property type="term" value="F:aspartic-type endopeptidase activity"/>
    <property type="evidence" value="ECO:0007669"/>
    <property type="project" value="UniProtKB-KW"/>
</dbReference>
<feature type="region of interest" description="Disordered" evidence="12">
    <location>
        <begin position="392"/>
        <end position="417"/>
    </location>
</feature>
<dbReference type="InterPro" id="IPR036875">
    <property type="entry name" value="Znf_CCHC_sf"/>
</dbReference>
<keyword evidence="8 16" id="KW-0695">RNA-directed DNA polymerase</keyword>
<dbReference type="Pfam" id="PF00078">
    <property type="entry name" value="RVT_1"/>
    <property type="match status" value="1"/>
</dbReference>
<evidence type="ECO:0000256" key="11">
    <source>
        <dbReference type="SAM" id="Coils"/>
    </source>
</evidence>
<dbReference type="InterPro" id="IPR012337">
    <property type="entry name" value="RNaseH-like_sf"/>
</dbReference>
<dbReference type="GO" id="GO:0003677">
    <property type="term" value="F:DNA binding"/>
    <property type="evidence" value="ECO:0007669"/>
    <property type="project" value="UniProtKB-KW"/>
</dbReference>
<feature type="domain" description="CCHC-type" evidence="13">
    <location>
        <begin position="380"/>
        <end position="396"/>
    </location>
</feature>
<dbReference type="FunFam" id="3.30.420.10:FF:000032">
    <property type="entry name" value="Retrovirus-related Pol polyprotein from transposon 297-like Protein"/>
    <property type="match status" value="1"/>
</dbReference>
<dbReference type="Gene3D" id="3.10.10.10">
    <property type="entry name" value="HIV Type 1 Reverse Transcriptase, subunit A, domain 1"/>
    <property type="match status" value="1"/>
</dbReference>
<keyword evidence="10" id="KW-0862">Zinc</keyword>
<dbReference type="InterPro" id="IPR043128">
    <property type="entry name" value="Rev_trsase/Diguanyl_cyclase"/>
</dbReference>
<dbReference type="Gene3D" id="1.10.340.70">
    <property type="match status" value="1"/>
</dbReference>
<gene>
    <name evidence="16" type="ORF">MA16_Dca012831</name>
</gene>
<sequence length="1513" mass="173203">MTDRGKEPATEGTLSLEALWANQNVVNRRLDELAADLQRLTVELRREFNLNRTRPPHQTQRREGTPVIRPLPNRGMPDNRDFVRAQTNFLELSDSEDDTPDYQRTDYLDSGEEEVGGNAHQLRYRRHRRTTPYPHHQGEFKVKLDIPFFDGHMHIEDYLDWEKAVENFFEYMEIDPEKQVKYVACRLKGGASAWWAQILQMRQREGKGKIRNWNRMKQLLRAQFLPTDFEQILYMRYQHCVQGTRSVSEYTEEFNRLTARNNLCESANQLVARYIGGLKDNIQDRLELNSVWSMAQAVNFALKIEMQQNRQPKGSYNRRHWQESNTANSKTNFSPAKTPQNLSPVASTPSSSHVVGEPRNIQKSKPIQKENPYAKPATFKCFRCFQPGHKSNECPQRQQVHLAEGDEGSEQAEEGIDKDCDIEDLQADDGEPLICVMEKLLLAPRQNLSSQRHAIFRTRCTLAGKVCDLLIDNGCTENVIARSVVQGLNLKTTKNSHPYKISWVKKGMEIVVSESCRVTFSIGKHYVCEVLCDVLDMDVCHLILGRPWQFDVGAMYDCRANSYSFEWKGRRLRLLPSPAESKAQVPGSSKQAAIHVVSGTALLHCWKEQAPLFALLVTEPSVDPAVRDRPDEVDTLLEKYRDIMPAELPVGLPPVRNVQHQVDLLPGASLPNMPHYRLNPKEQLILQELIDELLKKQFIQTSLSPCAVPALLVPKKDGSWRMCIDSRAINKITVKYRFPVPRIDELLDMLSGSSLFSKLDLRSGYHQIRIRAGDEWKTAFKTPQGLYEWKVMPFGLCNAPSTFMRMMSEILKPFMGKFCIVYFDDILVYSKDWSQHMQHLVILFEVLRQQKLFLNLPKCDIATTKVHFLGFVITAEGIHMDPKKVSAVLDWPSPKSFFEIRSFHGLANFYRKFIQNFSILMAPVTDCLKAKTFQWGEQQQQSFEAIKSALISAPVLALPNFDKVFTVETDASGVGIGAVLSQEGRPVAFFSEKLCTARQKWSSYEQELYAVIRALKQWEPYLLHQDFIICSDNKALQYINSQKSINRMHARWLMFLQRFSFTIKHKPGQDNKVADALSRKTALITRLQTETAGLECLKELYEADPDFGLFWKRCIDGQCSDGYSIRHGYLFKTNLLCIPVSSWRQMLIREAHSGGLAAHAGRDNTLRHLQVRFFWPRLRRDVFRLVDSCPVCQVYKGGGQNTGLYMPLPVPESIWEDLSVDFVLGLPRTKRGNDSIMVVVDRFSKMAHFISCKKTSNAMHIANLFFNEIVRLHGLPRSLTSDRDVKFISHFWRELWKRLGTDLRLSSAYHPQTDGQTEVVNRTLGNMLRCLVQDQPKKWEDVLSKAEFAFNSMTNRSTGKSPFSIVYTKTPNIALDLSILPKCKSTAAASFTDDFEDLLGKVRQHLVNSNQRYKQAADGRRREQLFNVGDLVMVRLRRERFPPGTYSKLSRRKIGPVPITAKINDNAYTVALPADCNTSTTFNVSDIRAYTPQDEAEITYSSSESSSSDAGED</sequence>
<dbReference type="Gene3D" id="2.40.70.10">
    <property type="entry name" value="Acid Proteases"/>
    <property type="match status" value="1"/>
</dbReference>
<keyword evidence="11" id="KW-0175">Coiled coil</keyword>
<dbReference type="InterPro" id="IPR056924">
    <property type="entry name" value="SH3_Tf2-1"/>
</dbReference>
<dbReference type="CDD" id="cd00303">
    <property type="entry name" value="retropepsin_like"/>
    <property type="match status" value="1"/>
</dbReference>
<dbReference type="PANTHER" id="PTHR35046:SF26">
    <property type="entry name" value="RNA-DIRECTED DNA POLYMERASE"/>
    <property type="match status" value="1"/>
</dbReference>
<evidence type="ECO:0000256" key="10">
    <source>
        <dbReference type="PROSITE-ProRule" id="PRU00047"/>
    </source>
</evidence>
<dbReference type="InterPro" id="IPR000477">
    <property type="entry name" value="RT_dom"/>
</dbReference>
<dbReference type="Proteomes" id="UP000233837">
    <property type="component" value="Unassembled WGS sequence"/>
</dbReference>
<keyword evidence="9" id="KW-0238">DNA-binding</keyword>
<evidence type="ECO:0000259" key="15">
    <source>
        <dbReference type="PROSITE" id="PS50994"/>
    </source>
</evidence>
<dbReference type="Pfam" id="PF24626">
    <property type="entry name" value="SH3_Tf2-1"/>
    <property type="match status" value="1"/>
</dbReference>
<name>A0A2I0VXL7_9ASPA</name>
<dbReference type="PROSITE" id="PS50158">
    <property type="entry name" value="ZF_CCHC"/>
    <property type="match status" value="1"/>
</dbReference>
<feature type="domain" description="Integrase catalytic" evidence="15">
    <location>
        <begin position="1205"/>
        <end position="1370"/>
    </location>
</feature>
<feature type="region of interest" description="Disordered" evidence="12">
    <location>
        <begin position="311"/>
        <end position="360"/>
    </location>
</feature>
<dbReference type="Gene3D" id="3.30.420.10">
    <property type="entry name" value="Ribonuclease H-like superfamily/Ribonuclease H"/>
    <property type="match status" value="2"/>
</dbReference>
<feature type="region of interest" description="Disordered" evidence="12">
    <location>
        <begin position="53"/>
        <end position="79"/>
    </location>
</feature>
<keyword evidence="4" id="KW-0540">Nuclease</keyword>
<evidence type="ECO:0000256" key="2">
    <source>
        <dbReference type="ARBA" id="ARBA00022679"/>
    </source>
</evidence>
<evidence type="ECO:0000256" key="8">
    <source>
        <dbReference type="ARBA" id="ARBA00022918"/>
    </source>
</evidence>
<reference evidence="16 17" key="2">
    <citation type="journal article" date="2017" name="Nature">
        <title>The Apostasia genome and the evolution of orchids.</title>
        <authorList>
            <person name="Zhang G.Q."/>
            <person name="Liu K.W."/>
            <person name="Li Z."/>
            <person name="Lohaus R."/>
            <person name="Hsiao Y.Y."/>
            <person name="Niu S.C."/>
            <person name="Wang J.Y."/>
            <person name="Lin Y.C."/>
            <person name="Xu Q."/>
            <person name="Chen L.J."/>
            <person name="Yoshida K."/>
            <person name="Fujiwara S."/>
            <person name="Wang Z.W."/>
            <person name="Zhang Y.Q."/>
            <person name="Mitsuda N."/>
            <person name="Wang M."/>
            <person name="Liu G.H."/>
            <person name="Pecoraro L."/>
            <person name="Huang H.X."/>
            <person name="Xiao X.J."/>
            <person name="Lin M."/>
            <person name="Wu X.Y."/>
            <person name="Wu W.L."/>
            <person name="Chen Y.Y."/>
            <person name="Chang S.B."/>
            <person name="Sakamoto S."/>
            <person name="Ohme-Takagi M."/>
            <person name="Yagi M."/>
            <person name="Zeng S.J."/>
            <person name="Shen C.Y."/>
            <person name="Yeh C.M."/>
            <person name="Luo Y.B."/>
            <person name="Tsai W.C."/>
            <person name="Van de Peer Y."/>
            <person name="Liu Z.J."/>
        </authorList>
    </citation>
    <scope>NUCLEOTIDE SEQUENCE [LARGE SCALE GENOMIC DNA]</scope>
    <source>
        <tissue evidence="16">The whole plant</tissue>
    </source>
</reference>
<organism evidence="16 17">
    <name type="scientific">Dendrobium catenatum</name>
    <dbReference type="NCBI Taxonomy" id="906689"/>
    <lineage>
        <taxon>Eukaryota</taxon>
        <taxon>Viridiplantae</taxon>
        <taxon>Streptophyta</taxon>
        <taxon>Embryophyta</taxon>
        <taxon>Tracheophyta</taxon>
        <taxon>Spermatophyta</taxon>
        <taxon>Magnoliopsida</taxon>
        <taxon>Liliopsida</taxon>
        <taxon>Asparagales</taxon>
        <taxon>Orchidaceae</taxon>
        <taxon>Epidendroideae</taxon>
        <taxon>Malaxideae</taxon>
        <taxon>Dendrobiinae</taxon>
        <taxon>Dendrobium</taxon>
    </lineage>
</organism>
<dbReference type="EMBL" id="KZ503118">
    <property type="protein sequence ID" value="PKU68162.1"/>
    <property type="molecule type" value="Genomic_DNA"/>
</dbReference>
<evidence type="ECO:0000256" key="3">
    <source>
        <dbReference type="ARBA" id="ARBA00022695"/>
    </source>
</evidence>
<dbReference type="PANTHER" id="PTHR35046">
    <property type="entry name" value="ZINC KNUCKLE (CCHC-TYPE) FAMILY PROTEIN"/>
    <property type="match status" value="1"/>
</dbReference>
<dbReference type="GO" id="GO:0003964">
    <property type="term" value="F:RNA-directed DNA polymerase activity"/>
    <property type="evidence" value="ECO:0007669"/>
    <property type="project" value="UniProtKB-KW"/>
</dbReference>
<dbReference type="GO" id="GO:0006508">
    <property type="term" value="P:proteolysis"/>
    <property type="evidence" value="ECO:0007669"/>
    <property type="project" value="UniProtKB-KW"/>
</dbReference>
<dbReference type="PROSITE" id="PS50994">
    <property type="entry name" value="INTEGRASE"/>
    <property type="match status" value="1"/>
</dbReference>
<keyword evidence="2" id="KW-0808">Transferase</keyword>
<dbReference type="GO" id="GO:0008270">
    <property type="term" value="F:zinc ion binding"/>
    <property type="evidence" value="ECO:0007669"/>
    <property type="project" value="UniProtKB-KW"/>
</dbReference>
<feature type="domain" description="Reverse transcriptase" evidence="14">
    <location>
        <begin position="694"/>
        <end position="873"/>
    </location>
</feature>
<dbReference type="GO" id="GO:0015074">
    <property type="term" value="P:DNA integration"/>
    <property type="evidence" value="ECO:0007669"/>
    <property type="project" value="InterPro"/>
</dbReference>
<dbReference type="InterPro" id="IPR041588">
    <property type="entry name" value="Integrase_H2C2"/>
</dbReference>
<keyword evidence="10" id="KW-0863">Zinc-finger</keyword>
<dbReference type="CDD" id="cd09274">
    <property type="entry name" value="RNase_HI_RT_Ty3"/>
    <property type="match status" value="1"/>
</dbReference>
<evidence type="ECO:0000313" key="17">
    <source>
        <dbReference type="Proteomes" id="UP000233837"/>
    </source>
</evidence>
<keyword evidence="17" id="KW-1185">Reference proteome</keyword>
<dbReference type="InterPro" id="IPR001878">
    <property type="entry name" value="Znf_CCHC"/>
</dbReference>
<accession>A0A2I0VXL7</accession>
<dbReference type="Pfam" id="PF03732">
    <property type="entry name" value="Retrotrans_gag"/>
    <property type="match status" value="1"/>
</dbReference>